<evidence type="ECO:0000313" key="1">
    <source>
        <dbReference type="EMBL" id="KIC92653.1"/>
    </source>
</evidence>
<name>A0A0C1LAV2_9BACT</name>
<accession>A0A0C1LAV2</accession>
<comment type="caution">
    <text evidence="1">The sequence shown here is derived from an EMBL/GenBank/DDBJ whole genome shotgun (WGS) entry which is preliminary data.</text>
</comment>
<dbReference type="STRING" id="1349421.OI18_21585"/>
<organism evidence="1 2">
    <name type="scientific">Flavihumibacter solisilvae</name>
    <dbReference type="NCBI Taxonomy" id="1349421"/>
    <lineage>
        <taxon>Bacteria</taxon>
        <taxon>Pseudomonadati</taxon>
        <taxon>Bacteroidota</taxon>
        <taxon>Chitinophagia</taxon>
        <taxon>Chitinophagales</taxon>
        <taxon>Chitinophagaceae</taxon>
        <taxon>Flavihumibacter</taxon>
    </lineage>
</organism>
<gene>
    <name evidence="1" type="ORF">OI18_21585</name>
</gene>
<evidence type="ECO:0000313" key="2">
    <source>
        <dbReference type="Proteomes" id="UP000031408"/>
    </source>
</evidence>
<protein>
    <submittedName>
        <fullName evidence="1">Uncharacterized protein</fullName>
    </submittedName>
</protein>
<sequence>MSSNKKYRGDEGYVGQELLGSDPADVIRERCSIIQELVNDNTLTLDRALKAYQVTAEQYFQYLALNDFHSLPEAVKQYIDALEQPDQQIISMQVFESVLMILFRQMNSSETVSSFLSKIEHLIHRELKLKAS</sequence>
<dbReference type="Proteomes" id="UP000031408">
    <property type="component" value="Unassembled WGS sequence"/>
</dbReference>
<dbReference type="AlphaFoldDB" id="A0A0C1LAV2"/>
<dbReference type="EMBL" id="JSVC01000033">
    <property type="protein sequence ID" value="KIC92653.1"/>
    <property type="molecule type" value="Genomic_DNA"/>
</dbReference>
<dbReference type="RefSeq" id="WP_039143945.1">
    <property type="nucleotide sequence ID" value="NZ_JSVC01000033.1"/>
</dbReference>
<reference evidence="1 2" key="1">
    <citation type="submission" date="2014-11" db="EMBL/GenBank/DDBJ databases">
        <title>Genome sequence of Flavihumibacter solisilvae 3-3.</title>
        <authorList>
            <person name="Zhou G."/>
            <person name="Li M."/>
            <person name="Wang G."/>
        </authorList>
    </citation>
    <scope>NUCLEOTIDE SEQUENCE [LARGE SCALE GENOMIC DNA]</scope>
    <source>
        <strain evidence="1 2">3-3</strain>
    </source>
</reference>
<keyword evidence="2" id="KW-1185">Reference proteome</keyword>
<proteinExistence type="predicted"/>